<dbReference type="SUPFAM" id="SSF54001">
    <property type="entry name" value="Cysteine proteinases"/>
    <property type="match status" value="1"/>
</dbReference>
<evidence type="ECO:0000313" key="1">
    <source>
        <dbReference type="EMBL" id="KAK3197031.1"/>
    </source>
</evidence>
<accession>A0AAN6LLT6</accession>
<dbReference type="Proteomes" id="UP001280581">
    <property type="component" value="Unassembled WGS sequence"/>
</dbReference>
<protein>
    <recommendedName>
        <fullName evidence="3">Ubiquitin-like protease family profile domain-containing protein</fullName>
    </recommendedName>
</protein>
<name>A0AAN6LLT6_9PLEO</name>
<dbReference type="EMBL" id="WVTA01000021">
    <property type="protein sequence ID" value="KAK3197031.1"/>
    <property type="molecule type" value="Genomic_DNA"/>
</dbReference>
<reference evidence="1 2" key="1">
    <citation type="submission" date="2021-02" db="EMBL/GenBank/DDBJ databases">
        <title>Genome assembly of Pseudopithomyces chartarum.</title>
        <authorList>
            <person name="Jauregui R."/>
            <person name="Singh J."/>
            <person name="Voisey C."/>
        </authorList>
    </citation>
    <scope>NUCLEOTIDE SEQUENCE [LARGE SCALE GENOMIC DNA]</scope>
    <source>
        <strain evidence="1 2">AGR01</strain>
    </source>
</reference>
<dbReference type="InterPro" id="IPR038765">
    <property type="entry name" value="Papain-like_cys_pep_sf"/>
</dbReference>
<sequence length="183" mass="20246">MHLTNISDHKFLGRVHLPFSLPTYLSHAPHNRYLNREELSQFPKANISFLATSTVSLLKIAPLSMCQSQFATPSYRSNLITHIFLPLNDDTLNDHSRRGPGTIGGHWSLLVVSLIDNVAEYIDAEDFGGAACAETATVRADVGERCAAAVGWVELWDVRLCDYEASFDEEVVEGGCESEGYDE</sequence>
<dbReference type="Gene3D" id="3.40.395.10">
    <property type="entry name" value="Adenoviral Proteinase, Chain A"/>
    <property type="match status" value="1"/>
</dbReference>
<organism evidence="1 2">
    <name type="scientific">Pseudopithomyces chartarum</name>
    <dbReference type="NCBI Taxonomy" id="1892770"/>
    <lineage>
        <taxon>Eukaryota</taxon>
        <taxon>Fungi</taxon>
        <taxon>Dikarya</taxon>
        <taxon>Ascomycota</taxon>
        <taxon>Pezizomycotina</taxon>
        <taxon>Dothideomycetes</taxon>
        <taxon>Pleosporomycetidae</taxon>
        <taxon>Pleosporales</taxon>
        <taxon>Massarineae</taxon>
        <taxon>Didymosphaeriaceae</taxon>
        <taxon>Pseudopithomyces</taxon>
    </lineage>
</organism>
<comment type="caution">
    <text evidence="1">The sequence shown here is derived from an EMBL/GenBank/DDBJ whole genome shotgun (WGS) entry which is preliminary data.</text>
</comment>
<proteinExistence type="predicted"/>
<gene>
    <name evidence="1" type="ORF">GRF29_1536g324778</name>
</gene>
<evidence type="ECO:0008006" key="3">
    <source>
        <dbReference type="Google" id="ProtNLM"/>
    </source>
</evidence>
<dbReference type="AlphaFoldDB" id="A0AAN6LLT6"/>
<evidence type="ECO:0000313" key="2">
    <source>
        <dbReference type="Proteomes" id="UP001280581"/>
    </source>
</evidence>
<keyword evidence="2" id="KW-1185">Reference proteome</keyword>